<organism evidence="4 5">
    <name type="scientific">Aphanomyces invadans</name>
    <dbReference type="NCBI Taxonomy" id="157072"/>
    <lineage>
        <taxon>Eukaryota</taxon>
        <taxon>Sar</taxon>
        <taxon>Stramenopiles</taxon>
        <taxon>Oomycota</taxon>
        <taxon>Saprolegniomycetes</taxon>
        <taxon>Saprolegniales</taxon>
        <taxon>Verrucalvaceae</taxon>
        <taxon>Aphanomyces</taxon>
    </lineage>
</organism>
<evidence type="ECO:0000256" key="2">
    <source>
        <dbReference type="SAM" id="Phobius"/>
    </source>
</evidence>
<name>A0A3R7A7K2_9STRA</name>
<dbReference type="AlphaFoldDB" id="A0A3R7A7K2"/>
<comment type="caution">
    <text evidence="4">The sequence shown here is derived from an EMBL/GenBank/DDBJ whole genome shotgun (WGS) entry which is preliminary data.</text>
</comment>
<reference evidence="4 5" key="1">
    <citation type="submission" date="2018-08" db="EMBL/GenBank/DDBJ databases">
        <title>Aphanomyces genome sequencing and annotation.</title>
        <authorList>
            <person name="Minardi D."/>
            <person name="Oidtmann B."/>
            <person name="Van Der Giezen M."/>
            <person name="Studholme D.J."/>
        </authorList>
    </citation>
    <scope>NUCLEOTIDE SEQUENCE [LARGE SCALE GENOMIC DNA]</scope>
    <source>
        <strain evidence="4 5">NJM0002</strain>
    </source>
</reference>
<keyword evidence="5" id="KW-1185">Reference proteome</keyword>
<feature type="transmembrane region" description="Helical" evidence="2">
    <location>
        <begin position="1054"/>
        <end position="1074"/>
    </location>
</feature>
<proteinExistence type="predicted"/>
<dbReference type="Proteomes" id="UP000285060">
    <property type="component" value="Unassembled WGS sequence"/>
</dbReference>
<feature type="region of interest" description="Disordered" evidence="1">
    <location>
        <begin position="629"/>
        <end position="681"/>
    </location>
</feature>
<keyword evidence="2" id="KW-1133">Transmembrane helix</keyword>
<keyword evidence="2" id="KW-0812">Transmembrane</keyword>
<protein>
    <submittedName>
        <fullName evidence="4">Uncharacterized protein</fullName>
    </submittedName>
</protein>
<feature type="chain" id="PRO_5018729436" evidence="3">
    <location>
        <begin position="17"/>
        <end position="1095"/>
    </location>
</feature>
<evidence type="ECO:0000256" key="3">
    <source>
        <dbReference type="SAM" id="SignalP"/>
    </source>
</evidence>
<keyword evidence="3" id="KW-0732">Signal</keyword>
<sequence>MHRFVLSAGVLGVAQARVEWITQFNPQEESSVLLTSSDVGVGFGKERSPEDYPRCKWPADDDPTGFKYDITSASSTALANPLDPSAGTFQETRDVCFPNIFADKHSLYYPYPRSSYNYDLDPAWPSPLGEKPRVEVDIEYDASSTYTTNKKTVDAVDYKTFESTGPTILYNAVPKGRGTYFVDVKAFDFDSRASIDCSTCFVVNDLFRPKGNSGQCPASPPSSGVFSSATVKAYESSAKKVVDYSTSATNNACSDDRCDTVYLKQTGIASASATTSFESKTFGPLGNVPGNDLTKEFVQAKWTTCMAQPFSNDEWTDLIVSPIPSDGGAPQYKSCKRTCAIGVALKEWFTEYTCEFHNPLQASRKQCVGDAAESCDFEQSLSFPNGNALVQSVDVRLKVQTTGPFKGKSSVKTIIHDPSAVFGDAAKYASPYSSHEIHFDPECTTRHDHYDTFCNHRVLLNDVFAFTGKMATDAAVQALFAAAPNARDVNEIVFWTFTVDETGTQAVTPTTELTLTKFKTKVTFQAHTACGAIANAVEWTLYVHRHERIVVTHWLNGLFSTRDDGCNVEGSDFGVVAFKYSPAKDGDFTVNDPSNPLVAAALLEDNASSDVDYTPVGQENTIEILGHADPTAAREDAAVTTTSSSGEASDAVHADDGGVAPTDSDASSTVDEPPSVFLANSGGDNKDEVMIQWFLRGMKGVWQYNSVPTASAAWIDTLAVAGAQGAVSQEFAIKLQNAETTKAKAIFDFMFQSRASLLTMKLETVATDTFTMQNCDYPRFNVAHPSDQGRFVKDTCDKTSWEAFKAGGSSWQPAPFQACGGVLVFPTGGDAKATVLENEGTPLTCCNDKALSEPFTCQRLKDTSSIYRCSDDPVIATLYQRDGYNQGNAVPQSFGVGESDVRDKQTSSMKLVKGYELIGYKTIVVAGKPKELFKTWIGDVGSFERGSDATSWNGKITRVKVQKVSPGNVVQFFAEAGYRGAATMYGATAVSSGVPDVRSFHLQDGYEILLYRDKNFKSYVATYSRDVPDLDFVKFQSFQVTKATPPLVAATVAYIQHAPAVALVVAAAVVAVVVKRRQATSTHIDVEAGYVSLIH</sequence>
<accession>A0A3R7A7K2</accession>
<dbReference type="VEuPathDB" id="FungiDB:H310_14159"/>
<dbReference type="EMBL" id="QUSY01000566">
    <property type="protein sequence ID" value="RHY28540.1"/>
    <property type="molecule type" value="Genomic_DNA"/>
</dbReference>
<keyword evidence="2" id="KW-0472">Membrane</keyword>
<evidence type="ECO:0000313" key="5">
    <source>
        <dbReference type="Proteomes" id="UP000285060"/>
    </source>
</evidence>
<evidence type="ECO:0000256" key="1">
    <source>
        <dbReference type="SAM" id="MobiDB-lite"/>
    </source>
</evidence>
<evidence type="ECO:0000313" key="4">
    <source>
        <dbReference type="EMBL" id="RHY28540.1"/>
    </source>
</evidence>
<feature type="signal peptide" evidence="3">
    <location>
        <begin position="1"/>
        <end position="16"/>
    </location>
</feature>
<dbReference type="VEuPathDB" id="FungiDB:H310_13350"/>
<gene>
    <name evidence="4" type="ORF">DYB32_005892</name>
</gene>